<evidence type="ECO:0000256" key="6">
    <source>
        <dbReference type="ARBA" id="ARBA00022989"/>
    </source>
</evidence>
<evidence type="ECO:0000256" key="8">
    <source>
        <dbReference type="ARBA" id="ARBA00038436"/>
    </source>
</evidence>
<evidence type="ECO:0000313" key="12">
    <source>
        <dbReference type="Proteomes" id="UP000199356"/>
    </source>
</evidence>
<dbReference type="EMBL" id="FOXA01000018">
    <property type="protein sequence ID" value="SFP90965.1"/>
    <property type="molecule type" value="Genomic_DNA"/>
</dbReference>
<keyword evidence="7 9" id="KW-0472">Membrane</keyword>
<dbReference type="Pfam" id="PF04290">
    <property type="entry name" value="DctQ"/>
    <property type="match status" value="1"/>
</dbReference>
<protein>
    <recommendedName>
        <fullName evidence="9">TRAP transporter small permease protein</fullName>
    </recommendedName>
</protein>
<evidence type="ECO:0000256" key="5">
    <source>
        <dbReference type="ARBA" id="ARBA00022692"/>
    </source>
</evidence>
<comment type="subcellular location">
    <subcellularLocation>
        <location evidence="1 9">Cell inner membrane</location>
        <topology evidence="1 9">Multi-pass membrane protein</topology>
    </subcellularLocation>
</comment>
<evidence type="ECO:0000256" key="3">
    <source>
        <dbReference type="ARBA" id="ARBA00022475"/>
    </source>
</evidence>
<feature type="transmembrane region" description="Helical" evidence="9">
    <location>
        <begin position="140"/>
        <end position="164"/>
    </location>
</feature>
<evidence type="ECO:0000256" key="1">
    <source>
        <dbReference type="ARBA" id="ARBA00004429"/>
    </source>
</evidence>
<organism evidence="11 12">
    <name type="scientific">Tranquillimonas alkanivorans</name>
    <dbReference type="NCBI Taxonomy" id="441119"/>
    <lineage>
        <taxon>Bacteria</taxon>
        <taxon>Pseudomonadati</taxon>
        <taxon>Pseudomonadota</taxon>
        <taxon>Alphaproteobacteria</taxon>
        <taxon>Rhodobacterales</taxon>
        <taxon>Roseobacteraceae</taxon>
        <taxon>Tranquillimonas</taxon>
    </lineage>
</organism>
<keyword evidence="12" id="KW-1185">Reference proteome</keyword>
<dbReference type="AlphaFoldDB" id="A0A1I5U6S4"/>
<feature type="transmembrane region" description="Helical" evidence="9">
    <location>
        <begin position="20"/>
        <end position="41"/>
    </location>
</feature>
<dbReference type="GO" id="GO:0015740">
    <property type="term" value="P:C4-dicarboxylate transport"/>
    <property type="evidence" value="ECO:0007669"/>
    <property type="project" value="TreeGrafter"/>
</dbReference>
<accession>A0A1I5U6S4</accession>
<evidence type="ECO:0000256" key="4">
    <source>
        <dbReference type="ARBA" id="ARBA00022519"/>
    </source>
</evidence>
<keyword evidence="3" id="KW-1003">Cell membrane</keyword>
<comment type="similarity">
    <text evidence="8 9">Belongs to the TRAP transporter small permease family.</text>
</comment>
<feature type="transmembrane region" description="Helical" evidence="9">
    <location>
        <begin position="95"/>
        <end position="119"/>
    </location>
</feature>
<feature type="transmembrane region" description="Helical" evidence="9">
    <location>
        <begin position="53"/>
        <end position="75"/>
    </location>
</feature>
<dbReference type="PANTHER" id="PTHR35011:SF2">
    <property type="entry name" value="2,3-DIKETO-L-GULONATE TRAP TRANSPORTER SMALL PERMEASE PROTEIN YIAM"/>
    <property type="match status" value="1"/>
</dbReference>
<dbReference type="Proteomes" id="UP000199356">
    <property type="component" value="Unassembled WGS sequence"/>
</dbReference>
<dbReference type="PANTHER" id="PTHR35011">
    <property type="entry name" value="2,3-DIKETO-L-GULONATE TRAP TRANSPORTER SMALL PERMEASE PROTEIN YIAM"/>
    <property type="match status" value="1"/>
</dbReference>
<dbReference type="GO" id="GO:0005886">
    <property type="term" value="C:plasma membrane"/>
    <property type="evidence" value="ECO:0007669"/>
    <property type="project" value="UniProtKB-SubCell"/>
</dbReference>
<keyword evidence="2 9" id="KW-0813">Transport</keyword>
<proteinExistence type="inferred from homology"/>
<dbReference type="InterPro" id="IPR055348">
    <property type="entry name" value="DctQ"/>
</dbReference>
<comment type="subunit">
    <text evidence="9">The complex comprises the extracytoplasmic solute receptor protein and the two transmembrane proteins.</text>
</comment>
<dbReference type="GO" id="GO:0022857">
    <property type="term" value="F:transmembrane transporter activity"/>
    <property type="evidence" value="ECO:0007669"/>
    <property type="project" value="UniProtKB-UniRule"/>
</dbReference>
<evidence type="ECO:0000256" key="9">
    <source>
        <dbReference type="RuleBase" id="RU369079"/>
    </source>
</evidence>
<keyword evidence="4 9" id="KW-0997">Cell inner membrane</keyword>
<evidence type="ECO:0000256" key="2">
    <source>
        <dbReference type="ARBA" id="ARBA00022448"/>
    </source>
</evidence>
<keyword evidence="6 9" id="KW-1133">Transmembrane helix</keyword>
<gene>
    <name evidence="11" type="ORF">SAMN04488047_1188</name>
</gene>
<evidence type="ECO:0000313" key="11">
    <source>
        <dbReference type="EMBL" id="SFP90965.1"/>
    </source>
</evidence>
<feature type="domain" description="Tripartite ATP-independent periplasmic transporters DctQ component" evidence="10">
    <location>
        <begin position="35"/>
        <end position="159"/>
    </location>
</feature>
<name>A0A1I5U6S4_9RHOB</name>
<sequence>MSGNDSTRAGRRAARVHDAISFIGFACGAGALGLIVVIYAYEVTMRYFFIAPTTWASDLVTFLLLLSVFLVIPWLTKEGGHVAVTLVPDLLPRRAGTALLRLGFFAGAVACFWSGWISLQENFVLYDRGTSTLTTIRIPKWTLAVFITYGLVNSGVYFLLAAVFGPNAADDGEARHA</sequence>
<evidence type="ECO:0000256" key="7">
    <source>
        <dbReference type="ARBA" id="ARBA00023136"/>
    </source>
</evidence>
<dbReference type="RefSeq" id="WP_177215213.1">
    <property type="nucleotide sequence ID" value="NZ_FOXA01000018.1"/>
</dbReference>
<reference evidence="11 12" key="1">
    <citation type="submission" date="2016-10" db="EMBL/GenBank/DDBJ databases">
        <authorList>
            <person name="de Groot N.N."/>
        </authorList>
    </citation>
    <scope>NUCLEOTIDE SEQUENCE [LARGE SCALE GENOMIC DNA]</scope>
    <source>
        <strain evidence="11 12">DSM 19547</strain>
    </source>
</reference>
<dbReference type="STRING" id="441119.SAMN04488047_1188"/>
<comment type="function">
    <text evidence="9">Part of the tripartite ATP-independent periplasmic (TRAP) transport system.</text>
</comment>
<keyword evidence="5 9" id="KW-0812">Transmembrane</keyword>
<evidence type="ECO:0000259" key="10">
    <source>
        <dbReference type="Pfam" id="PF04290"/>
    </source>
</evidence>
<dbReference type="InterPro" id="IPR007387">
    <property type="entry name" value="TRAP_DctQ"/>
</dbReference>